<accession>A0ABR5SCU6</accession>
<name>A0ABR5SCU6_9BACT</name>
<evidence type="ECO:0000313" key="2">
    <source>
        <dbReference type="Proteomes" id="UP000060487"/>
    </source>
</evidence>
<keyword evidence="2" id="KW-1185">Reference proteome</keyword>
<proteinExistence type="predicted"/>
<sequence>MLVTGFEAYCKKRFIELENEGKMVNIDKLFSTCNIDNEEAETIRTEARAEGITPLKKLIKKGKINFQSYERCKKAYNKGYNIVFGNTLNVSNILLEQIKTNIIYRHKIVHISPLNHIVDHNTVPPVFANKDYARRAISAFETFIDSLNKATLKLP</sequence>
<dbReference type="EMBL" id="LNQR01000089">
    <property type="protein sequence ID" value="KWT82484.1"/>
    <property type="molecule type" value="Genomic_DNA"/>
</dbReference>
<protein>
    <submittedName>
        <fullName evidence="1">Uncharacterized protein</fullName>
    </submittedName>
</protein>
<organism evidence="1 2">
    <name type="scientific">Candidatus Magnetominusculus xianensis</name>
    <dbReference type="NCBI Taxonomy" id="1748249"/>
    <lineage>
        <taxon>Bacteria</taxon>
        <taxon>Pseudomonadati</taxon>
        <taxon>Nitrospirota</taxon>
        <taxon>Nitrospiria</taxon>
        <taxon>Nitrospirales</taxon>
        <taxon>Nitrospiraceae</taxon>
        <taxon>Candidatus Magnetominusculus</taxon>
    </lineage>
</organism>
<evidence type="ECO:0000313" key="1">
    <source>
        <dbReference type="EMBL" id="KWT82484.1"/>
    </source>
</evidence>
<gene>
    <name evidence="1" type="ORF">ASN18_2516</name>
</gene>
<reference evidence="1 2" key="1">
    <citation type="submission" date="2015-11" db="EMBL/GenBank/DDBJ databases">
        <authorList>
            <person name="Lin W."/>
        </authorList>
    </citation>
    <scope>NUCLEOTIDE SEQUENCE [LARGE SCALE GENOMIC DNA]</scope>
    <source>
        <strain evidence="1 2">HCH-1</strain>
    </source>
</reference>
<dbReference type="Proteomes" id="UP000060487">
    <property type="component" value="Unassembled WGS sequence"/>
</dbReference>
<comment type="caution">
    <text evidence="1">The sequence shown here is derived from an EMBL/GenBank/DDBJ whole genome shotgun (WGS) entry which is preliminary data.</text>
</comment>